<evidence type="ECO:0000313" key="2">
    <source>
        <dbReference type="EMBL" id="JAH87041.1"/>
    </source>
</evidence>
<protein>
    <submittedName>
        <fullName evidence="2">Uncharacterized protein</fullName>
    </submittedName>
</protein>
<reference evidence="2" key="1">
    <citation type="submission" date="2014-11" db="EMBL/GenBank/DDBJ databases">
        <authorList>
            <person name="Amaro Gonzalez C."/>
        </authorList>
    </citation>
    <scope>NUCLEOTIDE SEQUENCE</scope>
</reference>
<accession>A0A0E9W9R2</accession>
<name>A0A0E9W9R2_ANGAN</name>
<proteinExistence type="predicted"/>
<dbReference type="EMBL" id="GBXM01021536">
    <property type="protein sequence ID" value="JAH87041.1"/>
    <property type="molecule type" value="Transcribed_RNA"/>
</dbReference>
<organism evidence="2">
    <name type="scientific">Anguilla anguilla</name>
    <name type="common">European freshwater eel</name>
    <name type="synonym">Muraena anguilla</name>
    <dbReference type="NCBI Taxonomy" id="7936"/>
    <lineage>
        <taxon>Eukaryota</taxon>
        <taxon>Metazoa</taxon>
        <taxon>Chordata</taxon>
        <taxon>Craniata</taxon>
        <taxon>Vertebrata</taxon>
        <taxon>Euteleostomi</taxon>
        <taxon>Actinopterygii</taxon>
        <taxon>Neopterygii</taxon>
        <taxon>Teleostei</taxon>
        <taxon>Anguilliformes</taxon>
        <taxon>Anguillidae</taxon>
        <taxon>Anguilla</taxon>
    </lineage>
</organism>
<feature type="compositionally biased region" description="Basic and acidic residues" evidence="1">
    <location>
        <begin position="25"/>
        <end position="35"/>
    </location>
</feature>
<sequence length="35" mass="3915">MSPSLIQKQWHGFLTLNGTDQSPLEGEKCQPLEDS</sequence>
<dbReference type="AlphaFoldDB" id="A0A0E9W9R2"/>
<feature type="region of interest" description="Disordered" evidence="1">
    <location>
        <begin position="16"/>
        <end position="35"/>
    </location>
</feature>
<evidence type="ECO:0000256" key="1">
    <source>
        <dbReference type="SAM" id="MobiDB-lite"/>
    </source>
</evidence>
<reference evidence="2" key="2">
    <citation type="journal article" date="2015" name="Fish Shellfish Immunol.">
        <title>Early steps in the European eel (Anguilla anguilla)-Vibrio vulnificus interaction in the gills: Role of the RtxA13 toxin.</title>
        <authorList>
            <person name="Callol A."/>
            <person name="Pajuelo D."/>
            <person name="Ebbesson L."/>
            <person name="Teles M."/>
            <person name="MacKenzie S."/>
            <person name="Amaro C."/>
        </authorList>
    </citation>
    <scope>NUCLEOTIDE SEQUENCE</scope>
</reference>